<name>A0A1B0BTH0_9MUSC</name>
<dbReference type="GO" id="GO:0006508">
    <property type="term" value="P:proteolysis"/>
    <property type="evidence" value="ECO:0007669"/>
    <property type="project" value="UniProtKB-KW"/>
</dbReference>
<dbReference type="EnsemblMetazoa" id="GPPI039991-RA">
    <property type="protein sequence ID" value="GPPI039991-PA"/>
    <property type="gene ID" value="GPPI039991"/>
</dbReference>
<dbReference type="Gene3D" id="3.40.395.10">
    <property type="entry name" value="Adenoviral Proteinase, Chain A"/>
    <property type="match status" value="1"/>
</dbReference>
<keyword evidence="6" id="KW-1185">Reference proteome</keyword>
<keyword evidence="2" id="KW-0645">Protease</keyword>
<reference evidence="6" key="1">
    <citation type="submission" date="2015-01" db="EMBL/GenBank/DDBJ databases">
        <authorList>
            <person name="Aksoy S."/>
            <person name="Warren W."/>
            <person name="Wilson R.K."/>
        </authorList>
    </citation>
    <scope>NUCLEOTIDE SEQUENCE [LARGE SCALE GENOMIC DNA]</scope>
    <source>
        <strain evidence="6">IAEA</strain>
    </source>
</reference>
<accession>A0A1B0BTH0</accession>
<comment type="similarity">
    <text evidence="1">Belongs to the peptidase C48 family.</text>
</comment>
<organism evidence="5 6">
    <name type="scientific">Glossina palpalis gambiensis</name>
    <dbReference type="NCBI Taxonomy" id="67801"/>
    <lineage>
        <taxon>Eukaryota</taxon>
        <taxon>Metazoa</taxon>
        <taxon>Ecdysozoa</taxon>
        <taxon>Arthropoda</taxon>
        <taxon>Hexapoda</taxon>
        <taxon>Insecta</taxon>
        <taxon>Pterygota</taxon>
        <taxon>Neoptera</taxon>
        <taxon>Endopterygota</taxon>
        <taxon>Diptera</taxon>
        <taxon>Brachycera</taxon>
        <taxon>Muscomorpha</taxon>
        <taxon>Hippoboscoidea</taxon>
        <taxon>Glossinidae</taxon>
        <taxon>Glossina</taxon>
    </lineage>
</organism>
<evidence type="ECO:0000259" key="4">
    <source>
        <dbReference type="PROSITE" id="PS50600"/>
    </source>
</evidence>
<dbReference type="EMBL" id="JXJN01020143">
    <property type="status" value="NOT_ANNOTATED_CDS"/>
    <property type="molecule type" value="Genomic_DNA"/>
</dbReference>
<evidence type="ECO:0000313" key="5">
    <source>
        <dbReference type="EnsemblMetazoa" id="GPPI039991-PA"/>
    </source>
</evidence>
<evidence type="ECO:0000256" key="2">
    <source>
        <dbReference type="ARBA" id="ARBA00022670"/>
    </source>
</evidence>
<evidence type="ECO:0000256" key="1">
    <source>
        <dbReference type="ARBA" id="ARBA00005234"/>
    </source>
</evidence>
<feature type="domain" description="Ubiquitin-like protease family profile" evidence="4">
    <location>
        <begin position="43"/>
        <end position="115"/>
    </location>
</feature>
<protein>
    <recommendedName>
        <fullName evidence="4">Ubiquitin-like protease family profile domain-containing protein</fullName>
    </recommendedName>
</protein>
<proteinExistence type="inferred from homology"/>
<dbReference type="InterPro" id="IPR003653">
    <property type="entry name" value="Peptidase_C48_C"/>
</dbReference>
<reference evidence="5" key="2">
    <citation type="submission" date="2020-05" db="UniProtKB">
        <authorList>
            <consortium name="EnsemblMetazoa"/>
        </authorList>
    </citation>
    <scope>IDENTIFICATION</scope>
    <source>
        <strain evidence="5">IAEA</strain>
    </source>
</reference>
<dbReference type="Proteomes" id="UP000092460">
    <property type="component" value="Unassembled WGS sequence"/>
</dbReference>
<dbReference type="SUPFAM" id="SSF54001">
    <property type="entry name" value="Cysteine proteinases"/>
    <property type="match status" value="1"/>
</dbReference>
<dbReference type="InterPro" id="IPR038765">
    <property type="entry name" value="Papain-like_cys_pep_sf"/>
</dbReference>
<sequence>MQSKATTYNQDPVANSHRSHVIFVEFKLRGSEMDRHFVTYPKVNVCSSDFQPLTPGRWLNDRIMEVSAQWLLKERIAVRIRDQVHSFSPFHYGKIAQTTARRGTARYWRRSVTDV</sequence>
<dbReference type="GO" id="GO:0008234">
    <property type="term" value="F:cysteine-type peptidase activity"/>
    <property type="evidence" value="ECO:0007669"/>
    <property type="project" value="InterPro"/>
</dbReference>
<dbReference type="VEuPathDB" id="VectorBase:GPPI039991"/>
<dbReference type="STRING" id="67801.A0A1B0BTH0"/>
<evidence type="ECO:0000256" key="3">
    <source>
        <dbReference type="ARBA" id="ARBA00022801"/>
    </source>
</evidence>
<dbReference type="AlphaFoldDB" id="A0A1B0BTH0"/>
<keyword evidence="3" id="KW-0378">Hydrolase</keyword>
<evidence type="ECO:0000313" key="6">
    <source>
        <dbReference type="Proteomes" id="UP000092460"/>
    </source>
</evidence>
<dbReference type="PROSITE" id="PS50600">
    <property type="entry name" value="ULP_PROTEASE"/>
    <property type="match status" value="1"/>
</dbReference>